<protein>
    <submittedName>
        <fullName evidence="1">Uncharacterized protein</fullName>
    </submittedName>
</protein>
<dbReference type="AlphaFoldDB" id="A0A0A9C6W5"/>
<evidence type="ECO:0000313" key="1">
    <source>
        <dbReference type="EMBL" id="JAD67267.1"/>
    </source>
</evidence>
<accession>A0A0A9C6W5</accession>
<dbReference type="EMBL" id="GBRH01230628">
    <property type="protein sequence ID" value="JAD67267.1"/>
    <property type="molecule type" value="Transcribed_RNA"/>
</dbReference>
<sequence length="23" mass="2604">MQFFLLAFAYIAGAMFFGAWPCT</sequence>
<reference evidence="1" key="1">
    <citation type="submission" date="2014-09" db="EMBL/GenBank/DDBJ databases">
        <authorList>
            <person name="Magalhaes I.L.F."/>
            <person name="Oliveira U."/>
            <person name="Santos F.R."/>
            <person name="Vidigal T.H.D.A."/>
            <person name="Brescovit A.D."/>
            <person name="Santos A.J."/>
        </authorList>
    </citation>
    <scope>NUCLEOTIDE SEQUENCE</scope>
    <source>
        <tissue evidence="1">Shoot tissue taken approximately 20 cm above the soil surface</tissue>
    </source>
</reference>
<reference evidence="1" key="2">
    <citation type="journal article" date="2015" name="Data Brief">
        <title>Shoot transcriptome of the giant reed, Arundo donax.</title>
        <authorList>
            <person name="Barrero R.A."/>
            <person name="Guerrero F.D."/>
            <person name="Moolhuijzen P."/>
            <person name="Goolsby J.A."/>
            <person name="Tidwell J."/>
            <person name="Bellgard S.E."/>
            <person name="Bellgard M.I."/>
        </authorList>
    </citation>
    <scope>NUCLEOTIDE SEQUENCE</scope>
    <source>
        <tissue evidence="1">Shoot tissue taken approximately 20 cm above the soil surface</tissue>
    </source>
</reference>
<name>A0A0A9C6W5_ARUDO</name>
<organism evidence="1">
    <name type="scientific">Arundo donax</name>
    <name type="common">Giant reed</name>
    <name type="synonym">Donax arundinaceus</name>
    <dbReference type="NCBI Taxonomy" id="35708"/>
    <lineage>
        <taxon>Eukaryota</taxon>
        <taxon>Viridiplantae</taxon>
        <taxon>Streptophyta</taxon>
        <taxon>Embryophyta</taxon>
        <taxon>Tracheophyta</taxon>
        <taxon>Spermatophyta</taxon>
        <taxon>Magnoliopsida</taxon>
        <taxon>Liliopsida</taxon>
        <taxon>Poales</taxon>
        <taxon>Poaceae</taxon>
        <taxon>PACMAD clade</taxon>
        <taxon>Arundinoideae</taxon>
        <taxon>Arundineae</taxon>
        <taxon>Arundo</taxon>
    </lineage>
</organism>
<proteinExistence type="predicted"/>